<accession>A0AAQ6IRL3</accession>
<keyword evidence="1" id="KW-0202">Cytokine</keyword>
<reference evidence="4" key="2">
    <citation type="submission" date="2025-08" db="UniProtKB">
        <authorList>
            <consortium name="Ensembl"/>
        </authorList>
    </citation>
    <scope>IDENTIFICATION</scope>
</reference>
<dbReference type="GeneID" id="113157673"/>
<keyword evidence="2" id="KW-0732">Signal</keyword>
<dbReference type="GO" id="GO:0006955">
    <property type="term" value="P:immune response"/>
    <property type="evidence" value="ECO:0007669"/>
    <property type="project" value="InterPro"/>
</dbReference>
<proteinExistence type="predicted"/>
<dbReference type="Proteomes" id="UP000265040">
    <property type="component" value="Chromosome 18"/>
</dbReference>
<protein>
    <recommendedName>
        <fullName evidence="3">Chemokine interleukin-8-like domain-containing protein</fullName>
    </recommendedName>
</protein>
<reference evidence="4 5" key="1">
    <citation type="submission" date="2021-04" db="EMBL/GenBank/DDBJ databases">
        <authorList>
            <consortium name="Wellcome Sanger Institute Data Sharing"/>
        </authorList>
    </citation>
    <scope>NUCLEOTIDE SEQUENCE [LARGE SCALE GENOMIC DNA]</scope>
</reference>
<dbReference type="Ensembl" id="ENSATET00000079369.1">
    <property type="protein sequence ID" value="ENSATEP00000076393.1"/>
    <property type="gene ID" value="ENSATEG00000033773.1"/>
</dbReference>
<name>A0AAQ6IRL3_ANATE</name>
<feature type="domain" description="Chemokine interleukin-8-like" evidence="3">
    <location>
        <begin position="28"/>
        <end position="86"/>
    </location>
</feature>
<evidence type="ECO:0000259" key="3">
    <source>
        <dbReference type="SMART" id="SM00199"/>
    </source>
</evidence>
<dbReference type="GeneTree" id="ENSGT00940000171869"/>
<evidence type="ECO:0000313" key="5">
    <source>
        <dbReference type="Proteomes" id="UP000265040"/>
    </source>
</evidence>
<dbReference type="SMART" id="SM00199">
    <property type="entry name" value="SCY"/>
    <property type="match status" value="1"/>
</dbReference>
<dbReference type="PANTHER" id="PTHR12015:SF108">
    <property type="entry name" value="C-C MOTIF CHEMOKINE 20"/>
    <property type="match status" value="1"/>
</dbReference>
<evidence type="ECO:0000256" key="1">
    <source>
        <dbReference type="ARBA" id="ARBA00022514"/>
    </source>
</evidence>
<reference evidence="4" key="3">
    <citation type="submission" date="2025-09" db="UniProtKB">
        <authorList>
            <consortium name="Ensembl"/>
        </authorList>
    </citation>
    <scope>IDENTIFICATION</scope>
</reference>
<dbReference type="Pfam" id="PF00048">
    <property type="entry name" value="IL8"/>
    <property type="match status" value="1"/>
</dbReference>
<evidence type="ECO:0000256" key="2">
    <source>
        <dbReference type="SAM" id="SignalP"/>
    </source>
</evidence>
<dbReference type="AlphaFoldDB" id="A0AAQ6IRL3"/>
<dbReference type="PANTHER" id="PTHR12015">
    <property type="entry name" value="SMALL INDUCIBLE CYTOKINE A"/>
    <property type="match status" value="1"/>
</dbReference>
<dbReference type="GO" id="GO:0005615">
    <property type="term" value="C:extracellular space"/>
    <property type="evidence" value="ECO:0007669"/>
    <property type="project" value="UniProtKB-KW"/>
</dbReference>
<dbReference type="RefSeq" id="XP_026209049.1">
    <property type="nucleotide sequence ID" value="XM_026353264.1"/>
</dbReference>
<dbReference type="InterPro" id="IPR001811">
    <property type="entry name" value="Chemokine_IL8-like_dom"/>
</dbReference>
<dbReference type="InterPro" id="IPR036048">
    <property type="entry name" value="Interleukin_8-like_sf"/>
</dbReference>
<dbReference type="GO" id="GO:0008009">
    <property type="term" value="F:chemokine activity"/>
    <property type="evidence" value="ECO:0007669"/>
    <property type="project" value="InterPro"/>
</dbReference>
<keyword evidence="5" id="KW-1185">Reference proteome</keyword>
<dbReference type="InterPro" id="IPR039809">
    <property type="entry name" value="Chemokine_b/g/d"/>
</dbReference>
<feature type="chain" id="PRO_5043680897" description="Chemokine interleukin-8-like domain-containing protein" evidence="2">
    <location>
        <begin position="20"/>
        <end position="87"/>
    </location>
</feature>
<dbReference type="SUPFAM" id="SSF54117">
    <property type="entry name" value="Interleukin 8-like chemokines"/>
    <property type="match status" value="1"/>
</dbReference>
<dbReference type="CDD" id="cd00272">
    <property type="entry name" value="Chemokine_CC"/>
    <property type="match status" value="1"/>
</dbReference>
<sequence length="87" mass="9715">MKNSHILLLCILGVALVSSVVCQAGAPPKECCFKFYPNKVKKSFISSFYRTDKRCSNTGVILVTKKNIHICVDPEVPWVKNIMKTLA</sequence>
<evidence type="ECO:0000313" key="4">
    <source>
        <dbReference type="Ensembl" id="ENSATEP00000076393.1"/>
    </source>
</evidence>
<organism evidence="4 5">
    <name type="scientific">Anabas testudineus</name>
    <name type="common">Climbing perch</name>
    <name type="synonym">Anthias testudineus</name>
    <dbReference type="NCBI Taxonomy" id="64144"/>
    <lineage>
        <taxon>Eukaryota</taxon>
        <taxon>Metazoa</taxon>
        <taxon>Chordata</taxon>
        <taxon>Craniata</taxon>
        <taxon>Vertebrata</taxon>
        <taxon>Euteleostomi</taxon>
        <taxon>Actinopterygii</taxon>
        <taxon>Neopterygii</taxon>
        <taxon>Teleostei</taxon>
        <taxon>Neoteleostei</taxon>
        <taxon>Acanthomorphata</taxon>
        <taxon>Anabantaria</taxon>
        <taxon>Anabantiformes</taxon>
        <taxon>Anabantoidei</taxon>
        <taxon>Anabantidae</taxon>
        <taxon>Anabas</taxon>
    </lineage>
</organism>
<feature type="signal peptide" evidence="2">
    <location>
        <begin position="1"/>
        <end position="19"/>
    </location>
</feature>
<dbReference type="Gene3D" id="2.40.50.40">
    <property type="match status" value="1"/>
</dbReference>